<organism evidence="2 3">
    <name type="scientific">Paracerasibacillus soli</name>
    <dbReference type="NCBI Taxonomy" id="480284"/>
    <lineage>
        <taxon>Bacteria</taxon>
        <taxon>Bacillati</taxon>
        <taxon>Bacillota</taxon>
        <taxon>Bacilli</taxon>
        <taxon>Bacillales</taxon>
        <taxon>Bacillaceae</taxon>
        <taxon>Paracerasibacillus</taxon>
    </lineage>
</organism>
<evidence type="ECO:0000313" key="2">
    <source>
        <dbReference type="EMBL" id="MDY0409848.1"/>
    </source>
</evidence>
<evidence type="ECO:0008006" key="4">
    <source>
        <dbReference type="Google" id="ProtNLM"/>
    </source>
</evidence>
<comment type="caution">
    <text evidence="2">The sequence shown here is derived from an EMBL/GenBank/DDBJ whole genome shotgun (WGS) entry which is preliminary data.</text>
</comment>
<keyword evidence="1" id="KW-0472">Membrane</keyword>
<dbReference type="RefSeq" id="WP_320380702.1">
    <property type="nucleotide sequence ID" value="NZ_JAWDIQ010000003.1"/>
</dbReference>
<keyword evidence="1" id="KW-1133">Transmembrane helix</keyword>
<evidence type="ECO:0000256" key="1">
    <source>
        <dbReference type="SAM" id="Phobius"/>
    </source>
</evidence>
<reference evidence="2 3" key="1">
    <citation type="submission" date="2023-10" db="EMBL/GenBank/DDBJ databases">
        <title>Virgibacillus soli CC-YMP-6 genome.</title>
        <authorList>
            <person name="Miliotis G."/>
            <person name="Sengupta P."/>
            <person name="Hameed A."/>
            <person name="Chuvochina M."/>
            <person name="Mcdonagh F."/>
            <person name="Simpson A.C."/>
            <person name="Singh N.K."/>
            <person name="Rekha P.D."/>
            <person name="Raman K."/>
            <person name="Hugenholtz P."/>
            <person name="Venkateswaran K."/>
        </authorList>
    </citation>
    <scope>NUCLEOTIDE SEQUENCE [LARGE SCALE GENOMIC DNA]</scope>
    <source>
        <strain evidence="2 3">CC-YMP-6</strain>
    </source>
</reference>
<keyword evidence="3" id="KW-1185">Reference proteome</keyword>
<keyword evidence="1" id="KW-0812">Transmembrane</keyword>
<proteinExistence type="predicted"/>
<accession>A0ABU5CTZ9</accession>
<name>A0ABU5CTZ9_9BACI</name>
<dbReference type="Gene3D" id="3.30.450.20">
    <property type="entry name" value="PAS domain"/>
    <property type="match status" value="1"/>
</dbReference>
<dbReference type="Proteomes" id="UP001275315">
    <property type="component" value="Unassembled WGS sequence"/>
</dbReference>
<evidence type="ECO:0000313" key="3">
    <source>
        <dbReference type="Proteomes" id="UP001275315"/>
    </source>
</evidence>
<feature type="transmembrane region" description="Helical" evidence="1">
    <location>
        <begin position="21"/>
        <end position="45"/>
    </location>
</feature>
<protein>
    <recommendedName>
        <fullName evidence="4">Methyl-accepting chemotaxis protein</fullName>
    </recommendedName>
</protein>
<gene>
    <name evidence="2" type="ORF">RWD45_16290</name>
</gene>
<sequence length="174" mass="19291">MGTANKINKKWFGWISKSISLKVSFVLLITIVIIFSITGSVIYSYTKSLLIRNIETELTTKSDAIAAQVDHLFAEKGAVIKQFASNHGVANLLDTTKSRNEVQSNPQFKGIMQTLDSIVETNDNVAMAWIASSKGNFLIGSNNLLSDPSFDIFSRPWYKPALAEDDVYFTDPYG</sequence>
<dbReference type="EMBL" id="JAWDIQ010000003">
    <property type="protein sequence ID" value="MDY0409848.1"/>
    <property type="molecule type" value="Genomic_DNA"/>
</dbReference>